<feature type="transmembrane region" description="Helical" evidence="1">
    <location>
        <begin position="45"/>
        <end position="65"/>
    </location>
</feature>
<keyword evidence="1" id="KW-0472">Membrane</keyword>
<keyword evidence="1" id="KW-1133">Transmembrane helix</keyword>
<evidence type="ECO:0000256" key="1">
    <source>
        <dbReference type="SAM" id="Phobius"/>
    </source>
</evidence>
<evidence type="ECO:0000313" key="2">
    <source>
        <dbReference type="EMBL" id="JAH40911.1"/>
    </source>
</evidence>
<organism evidence="2">
    <name type="scientific">Anguilla anguilla</name>
    <name type="common">European freshwater eel</name>
    <name type="synonym">Muraena anguilla</name>
    <dbReference type="NCBI Taxonomy" id="7936"/>
    <lineage>
        <taxon>Eukaryota</taxon>
        <taxon>Metazoa</taxon>
        <taxon>Chordata</taxon>
        <taxon>Craniata</taxon>
        <taxon>Vertebrata</taxon>
        <taxon>Euteleostomi</taxon>
        <taxon>Actinopterygii</taxon>
        <taxon>Neopterygii</taxon>
        <taxon>Teleostei</taxon>
        <taxon>Anguilliformes</taxon>
        <taxon>Anguillidae</taxon>
        <taxon>Anguilla</taxon>
    </lineage>
</organism>
<dbReference type="AlphaFoldDB" id="A0A0E9SHY7"/>
<reference evidence="2" key="1">
    <citation type="submission" date="2014-11" db="EMBL/GenBank/DDBJ databases">
        <authorList>
            <person name="Amaro Gonzalez C."/>
        </authorList>
    </citation>
    <scope>NUCLEOTIDE SEQUENCE</scope>
</reference>
<accession>A0A0E9SHY7</accession>
<keyword evidence="1" id="KW-0812">Transmembrane</keyword>
<protein>
    <submittedName>
        <fullName evidence="2">Uncharacterized protein</fullName>
    </submittedName>
</protein>
<dbReference type="EMBL" id="GBXM01067666">
    <property type="protein sequence ID" value="JAH40911.1"/>
    <property type="molecule type" value="Transcribed_RNA"/>
</dbReference>
<proteinExistence type="predicted"/>
<name>A0A0E9SHY7_ANGAN</name>
<sequence length="71" mass="7526">MLTEFFPILFSASATLISVFLKRFVPSSTNALVWLFSNSSDVASASFSVTAGISSLPVTGSAILTKMFSLD</sequence>
<reference evidence="2" key="2">
    <citation type="journal article" date="2015" name="Fish Shellfish Immunol.">
        <title>Early steps in the European eel (Anguilla anguilla)-Vibrio vulnificus interaction in the gills: Role of the RtxA13 toxin.</title>
        <authorList>
            <person name="Callol A."/>
            <person name="Pajuelo D."/>
            <person name="Ebbesson L."/>
            <person name="Teles M."/>
            <person name="MacKenzie S."/>
            <person name="Amaro C."/>
        </authorList>
    </citation>
    <scope>NUCLEOTIDE SEQUENCE</scope>
</reference>